<feature type="region of interest" description="Disordered" evidence="1">
    <location>
        <begin position="318"/>
        <end position="337"/>
    </location>
</feature>
<keyword evidence="3" id="KW-1185">Reference proteome</keyword>
<sequence>MGIITSKNNRIGHIFNHCHEVDSITSPIIKNPTITITKAAWEENKSMSNSESFYSSISSMPKNCEHKPESSKPISEQLESDQNRDIEEIAAAVSLYTSENSESVSLDYEIDDGSESSIINLLADKTVVKTLDLCNCNVQNDRNITGRTLISSVKADDQNSITGSYIRQETYSVVSEVLPLDVNNSLDGSLAGDMKLQDLIMTNEDANERAECTEPLPDSGTSMDEKLSKVREILMKNYNRFPDGKERDKIIALPKVASPGSAVPICDDKLLASAEFSEGKETRDQLQLTDYKVFRRPNYKMKSSSFSNCSRTDSVDFLDTEDMQPDSSTSVEVAMKR</sequence>
<dbReference type="EMBL" id="JAVRJZ010000018">
    <property type="protein sequence ID" value="KAK2708814.1"/>
    <property type="molecule type" value="Genomic_DNA"/>
</dbReference>
<accession>A0AA88HH14</accession>
<name>A0AA88HH14_ARTSF</name>
<feature type="non-terminal residue" evidence="2">
    <location>
        <position position="337"/>
    </location>
</feature>
<evidence type="ECO:0000256" key="1">
    <source>
        <dbReference type="SAM" id="MobiDB-lite"/>
    </source>
</evidence>
<evidence type="ECO:0000313" key="2">
    <source>
        <dbReference type="EMBL" id="KAK2708813.1"/>
    </source>
</evidence>
<comment type="caution">
    <text evidence="2">The sequence shown here is derived from an EMBL/GenBank/DDBJ whole genome shotgun (WGS) entry which is preliminary data.</text>
</comment>
<proteinExistence type="predicted"/>
<organism evidence="2 3">
    <name type="scientific">Artemia franciscana</name>
    <name type="common">Brine shrimp</name>
    <name type="synonym">Artemia sanfranciscana</name>
    <dbReference type="NCBI Taxonomy" id="6661"/>
    <lineage>
        <taxon>Eukaryota</taxon>
        <taxon>Metazoa</taxon>
        <taxon>Ecdysozoa</taxon>
        <taxon>Arthropoda</taxon>
        <taxon>Crustacea</taxon>
        <taxon>Branchiopoda</taxon>
        <taxon>Anostraca</taxon>
        <taxon>Artemiidae</taxon>
        <taxon>Artemia</taxon>
    </lineage>
</organism>
<dbReference type="EMBL" id="JAVRJZ010000018">
    <property type="protein sequence ID" value="KAK2708813.1"/>
    <property type="molecule type" value="Genomic_DNA"/>
</dbReference>
<evidence type="ECO:0000313" key="3">
    <source>
        <dbReference type="Proteomes" id="UP001187531"/>
    </source>
</evidence>
<protein>
    <submittedName>
        <fullName evidence="2">Uncharacterized protein</fullName>
    </submittedName>
</protein>
<dbReference type="AlphaFoldDB" id="A0AA88HH14"/>
<reference evidence="2" key="1">
    <citation type="submission" date="2023-07" db="EMBL/GenBank/DDBJ databases">
        <title>Chromosome-level genome assembly of Artemia franciscana.</title>
        <authorList>
            <person name="Jo E."/>
        </authorList>
    </citation>
    <scope>NUCLEOTIDE SEQUENCE</scope>
    <source>
        <tissue evidence="2">Whole body</tissue>
    </source>
</reference>
<feature type="region of interest" description="Disordered" evidence="1">
    <location>
        <begin position="52"/>
        <end position="80"/>
    </location>
</feature>
<dbReference type="Proteomes" id="UP001187531">
    <property type="component" value="Unassembled WGS sequence"/>
</dbReference>
<gene>
    <name evidence="2" type="ORF">QYM36_014435</name>
</gene>